<evidence type="ECO:0000313" key="12">
    <source>
        <dbReference type="Proteomes" id="UP000838763"/>
    </source>
</evidence>
<dbReference type="FunFam" id="3.40.50.1000:FF:000001">
    <property type="entry name" value="Phospholipid-transporting ATPase IC"/>
    <property type="match status" value="1"/>
</dbReference>
<dbReference type="Gene3D" id="3.40.1110.10">
    <property type="entry name" value="Calcium-transporting ATPase, cytoplasmic domain N"/>
    <property type="match status" value="1"/>
</dbReference>
<organism evidence="11 12">
    <name type="scientific">Parascedosporium putredinis</name>
    <dbReference type="NCBI Taxonomy" id="1442378"/>
    <lineage>
        <taxon>Eukaryota</taxon>
        <taxon>Fungi</taxon>
        <taxon>Dikarya</taxon>
        <taxon>Ascomycota</taxon>
        <taxon>Pezizomycotina</taxon>
        <taxon>Sordariomycetes</taxon>
        <taxon>Hypocreomycetidae</taxon>
        <taxon>Microascales</taxon>
        <taxon>Microascaceae</taxon>
        <taxon>Parascedosporium</taxon>
    </lineage>
</organism>
<feature type="transmembrane region" description="Helical" evidence="9">
    <location>
        <begin position="67"/>
        <end position="86"/>
    </location>
</feature>
<keyword evidence="3" id="KW-0547">Nucleotide-binding</keyword>
<keyword evidence="6 9" id="KW-1133">Transmembrane helix</keyword>
<evidence type="ECO:0000256" key="5">
    <source>
        <dbReference type="ARBA" id="ARBA00022967"/>
    </source>
</evidence>
<name>A0A9P1M7A7_9PEZI</name>
<gene>
    <name evidence="11" type="ORF">PPNO1_LOCUS2059</name>
</gene>
<comment type="caution">
    <text evidence="11">The sequence shown here is derived from an EMBL/GenBank/DDBJ whole genome shotgun (WGS) entry which is preliminary data.</text>
</comment>
<evidence type="ECO:0000256" key="2">
    <source>
        <dbReference type="ARBA" id="ARBA00022692"/>
    </source>
</evidence>
<dbReference type="Pfam" id="PF08282">
    <property type="entry name" value="Hydrolase_3"/>
    <property type="match status" value="1"/>
</dbReference>
<keyword evidence="5" id="KW-1278">Translocase</keyword>
<accession>A0A9P1M7A7</accession>
<dbReference type="PRINTS" id="PR00119">
    <property type="entry name" value="CATATPASE"/>
</dbReference>
<evidence type="ECO:0000256" key="9">
    <source>
        <dbReference type="SAM" id="Phobius"/>
    </source>
</evidence>
<feature type="transmembrane region" description="Helical" evidence="9">
    <location>
        <begin position="911"/>
        <end position="936"/>
    </location>
</feature>
<dbReference type="InterPro" id="IPR006068">
    <property type="entry name" value="ATPase_P-typ_cation-transptr_C"/>
</dbReference>
<dbReference type="SUPFAM" id="SSF81653">
    <property type="entry name" value="Calcium ATPase, transduction domain A"/>
    <property type="match status" value="1"/>
</dbReference>
<dbReference type="PROSITE" id="PS00154">
    <property type="entry name" value="ATPASE_E1_E2"/>
    <property type="match status" value="1"/>
</dbReference>
<feature type="domain" description="Cation-transporting P-type ATPase N-terminal" evidence="10">
    <location>
        <begin position="18"/>
        <end position="92"/>
    </location>
</feature>
<dbReference type="GO" id="GO:0016887">
    <property type="term" value="F:ATP hydrolysis activity"/>
    <property type="evidence" value="ECO:0007669"/>
    <property type="project" value="InterPro"/>
</dbReference>
<dbReference type="Pfam" id="PF00689">
    <property type="entry name" value="Cation_ATPase_C"/>
    <property type="match status" value="1"/>
</dbReference>
<protein>
    <recommendedName>
        <fullName evidence="10">Cation-transporting P-type ATPase N-terminal domain-containing protein</fullName>
    </recommendedName>
</protein>
<dbReference type="PANTHER" id="PTHR42861">
    <property type="entry name" value="CALCIUM-TRANSPORTING ATPASE"/>
    <property type="match status" value="1"/>
</dbReference>
<keyword evidence="7 9" id="KW-0472">Membrane</keyword>
<evidence type="ECO:0000256" key="6">
    <source>
        <dbReference type="ARBA" id="ARBA00022989"/>
    </source>
</evidence>
<feature type="transmembrane region" description="Helical" evidence="9">
    <location>
        <begin position="821"/>
        <end position="847"/>
    </location>
</feature>
<dbReference type="OrthoDB" id="3352408at2759"/>
<dbReference type="AlphaFoldDB" id="A0A9P1M7A7"/>
<reference evidence="11" key="1">
    <citation type="submission" date="2022-11" db="EMBL/GenBank/DDBJ databases">
        <authorList>
            <person name="Scott C."/>
            <person name="Bruce N."/>
        </authorList>
    </citation>
    <scope>NUCLEOTIDE SEQUENCE</scope>
</reference>
<dbReference type="Pfam" id="PF13246">
    <property type="entry name" value="Cation_ATPase"/>
    <property type="match status" value="1"/>
</dbReference>
<proteinExistence type="predicted"/>
<dbReference type="EMBL" id="CALLCH030000004">
    <property type="protein sequence ID" value="CAI4212292.1"/>
    <property type="molecule type" value="Genomic_DNA"/>
</dbReference>
<dbReference type="GO" id="GO:0005524">
    <property type="term" value="F:ATP binding"/>
    <property type="evidence" value="ECO:0007669"/>
    <property type="project" value="UniProtKB-KW"/>
</dbReference>
<comment type="subcellular location">
    <subcellularLocation>
        <location evidence="1">Membrane</location>
        <topology evidence="1">Multi-pass membrane protein</topology>
    </subcellularLocation>
</comment>
<dbReference type="InterPro" id="IPR018303">
    <property type="entry name" value="ATPase_P-typ_P_site"/>
</dbReference>
<dbReference type="FunFam" id="1.20.1110.10:FF:000015">
    <property type="entry name" value="Sodium ion P-type ATPase"/>
    <property type="match status" value="1"/>
</dbReference>
<dbReference type="SMART" id="SM00831">
    <property type="entry name" value="Cation_ATPase_N"/>
    <property type="match status" value="1"/>
</dbReference>
<feature type="transmembrane region" description="Helical" evidence="9">
    <location>
        <begin position="292"/>
        <end position="317"/>
    </location>
</feature>
<dbReference type="InterPro" id="IPR023299">
    <property type="entry name" value="ATPase_P-typ_cyto_dom_N"/>
</dbReference>
<feature type="transmembrane region" description="Helical" evidence="9">
    <location>
        <begin position="867"/>
        <end position="890"/>
    </location>
</feature>
<feature type="transmembrane region" description="Helical" evidence="9">
    <location>
        <begin position="265"/>
        <end position="286"/>
    </location>
</feature>
<dbReference type="GO" id="GO:0016020">
    <property type="term" value="C:membrane"/>
    <property type="evidence" value="ECO:0007669"/>
    <property type="project" value="UniProtKB-SubCell"/>
</dbReference>
<dbReference type="Pfam" id="PF00122">
    <property type="entry name" value="E1-E2_ATPase"/>
    <property type="match status" value="1"/>
</dbReference>
<dbReference type="FunFam" id="3.40.1110.10:FF:000039">
    <property type="entry name" value="Sodium P-type ATPase"/>
    <property type="match status" value="1"/>
</dbReference>
<evidence type="ECO:0000256" key="1">
    <source>
        <dbReference type="ARBA" id="ARBA00004141"/>
    </source>
</evidence>
<dbReference type="InterPro" id="IPR036412">
    <property type="entry name" value="HAD-like_sf"/>
</dbReference>
<dbReference type="Pfam" id="PF00690">
    <property type="entry name" value="Cation_ATPase_N"/>
    <property type="match status" value="1"/>
</dbReference>
<dbReference type="Gene3D" id="1.20.1110.10">
    <property type="entry name" value="Calcium-transporting ATPase, transmembrane domain"/>
    <property type="match status" value="2"/>
</dbReference>
<dbReference type="SUPFAM" id="SSF56784">
    <property type="entry name" value="HAD-like"/>
    <property type="match status" value="1"/>
</dbReference>
<feature type="transmembrane region" description="Helical" evidence="9">
    <location>
        <begin position="743"/>
        <end position="764"/>
    </location>
</feature>
<dbReference type="PRINTS" id="PR00120">
    <property type="entry name" value="HATPASE"/>
</dbReference>
<evidence type="ECO:0000259" key="10">
    <source>
        <dbReference type="SMART" id="SM00831"/>
    </source>
</evidence>
<dbReference type="SUPFAM" id="SSF81660">
    <property type="entry name" value="Metal cation-transporting ATPase, ATP-binding domain N"/>
    <property type="match status" value="1"/>
</dbReference>
<evidence type="ECO:0000256" key="4">
    <source>
        <dbReference type="ARBA" id="ARBA00022840"/>
    </source>
</evidence>
<evidence type="ECO:0000313" key="11">
    <source>
        <dbReference type="EMBL" id="CAI4212292.1"/>
    </source>
</evidence>
<dbReference type="Proteomes" id="UP000838763">
    <property type="component" value="Unassembled WGS sequence"/>
</dbReference>
<dbReference type="FunFam" id="1.20.1110.10:FF:000020">
    <property type="entry name" value="Sodium ion P-type ATPase"/>
    <property type="match status" value="1"/>
</dbReference>
<dbReference type="SUPFAM" id="SSF81665">
    <property type="entry name" value="Calcium ATPase, transmembrane domain M"/>
    <property type="match status" value="1"/>
</dbReference>
<feature type="transmembrane region" description="Helical" evidence="9">
    <location>
        <begin position="770"/>
        <end position="790"/>
    </location>
</feature>
<dbReference type="GO" id="GO:0030001">
    <property type="term" value="P:metal ion transport"/>
    <property type="evidence" value="ECO:0007669"/>
    <property type="project" value="UniProtKB-ARBA"/>
</dbReference>
<dbReference type="NCBIfam" id="TIGR01494">
    <property type="entry name" value="ATPase_P-type"/>
    <property type="match status" value="2"/>
</dbReference>
<dbReference type="InterPro" id="IPR001757">
    <property type="entry name" value="P_typ_ATPase"/>
</dbReference>
<dbReference type="InterPro" id="IPR004014">
    <property type="entry name" value="ATPase_P-typ_cation-transptr_N"/>
</dbReference>
<keyword evidence="12" id="KW-1185">Reference proteome</keyword>
<sequence length="1000" mass="110091">MDQVEHVSGQANKPLPRPPHALPARTVIELLEVNDQTGLTSTVAEQRLAEYGPNELLKEKNAQPLKIFIRQIANAMTLVLVLAMGASFGIQAWIEGGVMAAIIVLNIVIGFFQDYQAARTIDALGALTSPTAKVIREGKTVVVDSASVVPGDIVELKMGDSVPADVRLIDAVNFEADEALLTGESLPIRKDPDLTFEDEVGPGDRINVAFSSTVVTKGRARHRLRHRHVHRDWVQAHRNAEGNITISSYFIYACEVVWGRKLSWLFLYIFGFAVVCAIVVLAANKFSTRSDVIIYAVAVAVGTLPVSLILVLTITMAAGTKAMVDRNVVVRQLSSLEALGGVTNICSDKTGTLTQGRMVVRMAWLPSIGTYSVATTQNPYDPTLGEIKLTHVQPKDLHSPKGAEAPVDKIDTTKEPTDKPALQTYLNIASLANLATLQRMTDTETEKAGRWSAHGDPTEVALQVFVTRFGWNRLTLSTEANPSARWKQVGELPFDSDVKRMSVICEDTQSPNREIHMFTKGATERVVGCCSMIALDDGEPVPIDDKIVSDIQANMEALARHGLRVLALASKSGLAPITEEEHKKGLDRATYEKDLILRGLVGIYDPPRPESQPSHFAPEAKISQMPADIVRTMVMTAHQFDSLSDAEIDALPELPLVVARCSPTTKVRMIAALHRRKRYVAMTGDGVNDSPSLKYADVGIAMGQNGSDVAKNSSDIILTDDNFASILNAIDEGRRIFDNIQKFILHVLAANVGLVITLLTGLAFKDATGISIFQITPVEILFMLLVAGAFTETGLGFEKASPDVLRRPPHNLKYGVFTPEFILDLISYGLVMAACLLGSFVVVLFGFNNGNLGHDCNIEYSDSCEPVFRARATCYTTMMWVFLFFAWELVDSRRSFFDGFMKSPRDWALGLWSNPFLFWSVTVGFFITIPTLYIPVINTVVFMHSGITWEWAVVVIAVIFFFVTAESYKWGKRVWLRRHGLAPKKGDEEDAYFSTSTDYM</sequence>
<evidence type="ECO:0000256" key="7">
    <source>
        <dbReference type="ARBA" id="ARBA00023136"/>
    </source>
</evidence>
<dbReference type="InterPro" id="IPR023298">
    <property type="entry name" value="ATPase_P-typ_TM_dom_sf"/>
</dbReference>
<keyword evidence="2 9" id="KW-0812">Transmembrane</keyword>
<dbReference type="InterPro" id="IPR059000">
    <property type="entry name" value="ATPase_P-type_domA"/>
</dbReference>
<dbReference type="Gene3D" id="2.70.150.10">
    <property type="entry name" value="Calcium-transporting ATPase, cytoplasmic transduction domain A"/>
    <property type="match status" value="1"/>
</dbReference>
<feature type="transmembrane region" description="Helical" evidence="9">
    <location>
        <begin position="92"/>
        <end position="112"/>
    </location>
</feature>
<feature type="transmembrane region" description="Helical" evidence="9">
    <location>
        <begin position="948"/>
        <end position="968"/>
    </location>
</feature>
<evidence type="ECO:0000256" key="3">
    <source>
        <dbReference type="ARBA" id="ARBA00022741"/>
    </source>
</evidence>
<feature type="region of interest" description="Disordered" evidence="8">
    <location>
        <begin position="1"/>
        <end position="20"/>
    </location>
</feature>
<keyword evidence="4" id="KW-0067">ATP-binding</keyword>
<feature type="region of interest" description="Disordered" evidence="8">
    <location>
        <begin position="395"/>
        <end position="416"/>
    </location>
</feature>
<evidence type="ECO:0000256" key="8">
    <source>
        <dbReference type="SAM" id="MobiDB-lite"/>
    </source>
</evidence>
<dbReference type="InterPro" id="IPR008250">
    <property type="entry name" value="ATPase_P-typ_transduc_dom_A_sf"/>
</dbReference>